<dbReference type="Proteomes" id="UP000269352">
    <property type="component" value="Unassembled WGS sequence"/>
</dbReference>
<gene>
    <name evidence="6" type="ORF">NO1_0620</name>
</gene>
<dbReference type="GO" id="GO:0046872">
    <property type="term" value="F:metal ion binding"/>
    <property type="evidence" value="ECO:0007669"/>
    <property type="project" value="UniProtKB-KW"/>
</dbReference>
<evidence type="ECO:0000256" key="2">
    <source>
        <dbReference type="ARBA" id="ARBA00022723"/>
    </source>
</evidence>
<dbReference type="GO" id="GO:0016787">
    <property type="term" value="F:hydrolase activity"/>
    <property type="evidence" value="ECO:0007669"/>
    <property type="project" value="UniProtKB-KW"/>
</dbReference>
<organism evidence="6 7">
    <name type="scientific">Termititenax aidoneus</name>
    <dbReference type="NCBI Taxonomy" id="2218524"/>
    <lineage>
        <taxon>Bacteria</taxon>
        <taxon>Bacillati</taxon>
        <taxon>Candidatus Margulisiibacteriota</taxon>
        <taxon>Candidatus Termititenacia</taxon>
        <taxon>Candidatus Termititenacales</taxon>
        <taxon>Candidatus Termititenacaceae</taxon>
        <taxon>Candidatus Termititenax</taxon>
    </lineage>
</organism>
<keyword evidence="2" id="KW-0479">Metal-binding</keyword>
<dbReference type="InterPro" id="IPR001279">
    <property type="entry name" value="Metallo-B-lactamas"/>
</dbReference>
<dbReference type="Gene3D" id="3.60.15.10">
    <property type="entry name" value="Ribonuclease Z/Hydroxyacylglutathione hydrolase-like"/>
    <property type="match status" value="1"/>
</dbReference>
<evidence type="ECO:0000313" key="7">
    <source>
        <dbReference type="Proteomes" id="UP000269352"/>
    </source>
</evidence>
<evidence type="ECO:0000256" key="1">
    <source>
        <dbReference type="ARBA" id="ARBA00001947"/>
    </source>
</evidence>
<dbReference type="Pfam" id="PF00753">
    <property type="entry name" value="Lactamase_B"/>
    <property type="match status" value="1"/>
</dbReference>
<reference evidence="6 7" key="1">
    <citation type="journal article" date="2019" name="ISME J.">
        <title>Genome analyses of uncultured TG2/ZB3 bacteria in 'Margulisbacteria' specifically attached to ectosymbiotic spirochetes of protists in the termite gut.</title>
        <authorList>
            <person name="Utami Y.D."/>
            <person name="Kuwahara H."/>
            <person name="Igai K."/>
            <person name="Murakami T."/>
            <person name="Sugaya K."/>
            <person name="Morikawa T."/>
            <person name="Nagura Y."/>
            <person name="Yuki M."/>
            <person name="Deevong P."/>
            <person name="Inoue T."/>
            <person name="Kihara K."/>
            <person name="Lo N."/>
            <person name="Yamada A."/>
            <person name="Ohkuma M."/>
            <person name="Hongoh Y."/>
        </authorList>
    </citation>
    <scope>NUCLEOTIDE SEQUENCE [LARGE SCALE GENOMIC DNA]</scope>
    <source>
        <strain evidence="6">NkOx7-01</strain>
    </source>
</reference>
<comment type="cofactor">
    <cofactor evidence="1">
        <name>Zn(2+)</name>
        <dbReference type="ChEBI" id="CHEBI:29105"/>
    </cofactor>
</comment>
<evidence type="ECO:0000259" key="5">
    <source>
        <dbReference type="SMART" id="SM00849"/>
    </source>
</evidence>
<dbReference type="CDD" id="cd06262">
    <property type="entry name" value="metallo-hydrolase-like_MBL-fold"/>
    <property type="match status" value="1"/>
</dbReference>
<evidence type="ECO:0000256" key="3">
    <source>
        <dbReference type="ARBA" id="ARBA00022801"/>
    </source>
</evidence>
<dbReference type="InterPro" id="IPR036866">
    <property type="entry name" value="RibonucZ/Hydroxyglut_hydro"/>
</dbReference>
<name>A0A388TAN0_TERA1</name>
<dbReference type="AlphaFoldDB" id="A0A388TAN0"/>
<keyword evidence="4" id="KW-0862">Zinc</keyword>
<sequence>MITVNSVVVGPIHTNCYLVTFNGQTLIIDPGAEAAKISAKIKELQLRPIAVLNTHGHWDHIMADTAIKQEYQIPLLAPAADQWLIEKEKDYYHIGELPVDQWYTDKLNLDLPAQVIATPGHTPGSSCLLLENHLFSGDTMFASGCLGRTDFPGGSAADMQKSLQKLLALDDSIIVWPGHEESTTIGQERGFYGGR</sequence>
<keyword evidence="3 6" id="KW-0378">Hydrolase</keyword>
<evidence type="ECO:0000313" key="6">
    <source>
        <dbReference type="EMBL" id="GBR73197.1"/>
    </source>
</evidence>
<protein>
    <submittedName>
        <fullName evidence="6">Zn-dependent hydrolases of the beta-lactamase fold</fullName>
    </submittedName>
</protein>
<evidence type="ECO:0000256" key="4">
    <source>
        <dbReference type="ARBA" id="ARBA00022833"/>
    </source>
</evidence>
<keyword evidence="7" id="KW-1185">Reference proteome</keyword>
<comment type="caution">
    <text evidence="6">The sequence shown here is derived from an EMBL/GenBank/DDBJ whole genome shotgun (WGS) entry which is preliminary data.</text>
</comment>
<dbReference type="PANTHER" id="PTHR46233">
    <property type="entry name" value="HYDROXYACYLGLUTATHIONE HYDROLASE GLOC"/>
    <property type="match status" value="1"/>
</dbReference>
<feature type="domain" description="Metallo-beta-lactamase" evidence="5">
    <location>
        <begin position="13"/>
        <end position="179"/>
    </location>
</feature>
<dbReference type="SUPFAM" id="SSF56281">
    <property type="entry name" value="Metallo-hydrolase/oxidoreductase"/>
    <property type="match status" value="1"/>
</dbReference>
<dbReference type="SMART" id="SM00849">
    <property type="entry name" value="Lactamase_B"/>
    <property type="match status" value="1"/>
</dbReference>
<dbReference type="InterPro" id="IPR051453">
    <property type="entry name" value="MBL_Glyoxalase_II"/>
</dbReference>
<proteinExistence type="predicted"/>
<dbReference type="PANTHER" id="PTHR46233:SF3">
    <property type="entry name" value="HYDROXYACYLGLUTATHIONE HYDROLASE GLOC"/>
    <property type="match status" value="1"/>
</dbReference>
<dbReference type="EMBL" id="BGZN01000007">
    <property type="protein sequence ID" value="GBR73197.1"/>
    <property type="molecule type" value="Genomic_DNA"/>
</dbReference>
<accession>A0A388TAN0</accession>